<dbReference type="RefSeq" id="WP_023574749.1">
    <property type="nucleotide sequence ID" value="NZ_AVCS01000028.1"/>
</dbReference>
<dbReference type="AlphaFoldDB" id="V6S0Q6"/>
<keyword evidence="2" id="KW-1185">Reference proteome</keyword>
<sequence>MENEIYLIGKDGKVITLTVTVTTPGIATTEVKLFLSDGTIINKGNSTNGAGLISDRPMDVDTKLDNSTIKIETIILLSKVPESAWENCFDNLEINYYLDGGAENQNIPFKLHNNEKRKSSNGELIRAIKRIDLNRM</sequence>
<evidence type="ECO:0000313" key="2">
    <source>
        <dbReference type="Proteomes" id="UP000030149"/>
    </source>
</evidence>
<organism evidence="1 2">
    <name type="scientific">Flavobacterium enshiense DK69</name>
    <dbReference type="NCBI Taxonomy" id="1107311"/>
    <lineage>
        <taxon>Bacteria</taxon>
        <taxon>Pseudomonadati</taxon>
        <taxon>Bacteroidota</taxon>
        <taxon>Flavobacteriia</taxon>
        <taxon>Flavobacteriales</taxon>
        <taxon>Flavobacteriaceae</taxon>
        <taxon>Flavobacterium</taxon>
    </lineage>
</organism>
<reference evidence="2" key="1">
    <citation type="submission" date="2013-09" db="EMBL/GenBank/DDBJ databases">
        <authorList>
            <person name="Zeng Z."/>
            <person name="Chen C."/>
        </authorList>
    </citation>
    <scope>NUCLEOTIDE SEQUENCE [LARGE SCALE GENOMIC DNA]</scope>
    <source>
        <strain evidence="2">DK69</strain>
    </source>
</reference>
<proteinExistence type="predicted"/>
<evidence type="ECO:0008006" key="3">
    <source>
        <dbReference type="Google" id="ProtNLM"/>
    </source>
</evidence>
<reference evidence="1 2" key="2">
    <citation type="journal article" date="2015" name="Stand. Genomic Sci.">
        <title>High quality draft genomic sequence of Flavobacterium enshiense DK69(T) and comparison among Flavobacterium genomes.</title>
        <authorList>
            <person name="Zeng Z."/>
            <person name="Chen C."/>
            <person name="Du H."/>
            <person name="Wang G."/>
            <person name="Li M."/>
        </authorList>
    </citation>
    <scope>NUCLEOTIDE SEQUENCE [LARGE SCALE GENOMIC DNA]</scope>
    <source>
        <strain evidence="1 2">DK69</strain>
    </source>
</reference>
<evidence type="ECO:0000313" key="1">
    <source>
        <dbReference type="EMBL" id="KGO95892.1"/>
    </source>
</evidence>
<protein>
    <recommendedName>
        <fullName evidence="3">PLAT domain-containing protein</fullName>
    </recommendedName>
</protein>
<dbReference type="Proteomes" id="UP000030149">
    <property type="component" value="Unassembled WGS sequence"/>
</dbReference>
<comment type="caution">
    <text evidence="1">The sequence shown here is derived from an EMBL/GenBank/DDBJ whole genome shotgun (WGS) entry which is preliminary data.</text>
</comment>
<dbReference type="PATRIC" id="fig|1107311.3.peg.2755"/>
<name>V6S0Q6_9FLAO</name>
<dbReference type="OrthoDB" id="1377237at2"/>
<accession>V6S0Q6</accession>
<dbReference type="STRING" id="1107311.Q767_09425"/>
<gene>
    <name evidence="1" type="ORF">Q767_09425</name>
</gene>
<dbReference type="EMBL" id="JRLZ01000008">
    <property type="protein sequence ID" value="KGO95892.1"/>
    <property type="molecule type" value="Genomic_DNA"/>
</dbReference>